<dbReference type="GO" id="GO:0006508">
    <property type="term" value="P:proteolysis"/>
    <property type="evidence" value="ECO:0007669"/>
    <property type="project" value="UniProtKB-KW"/>
</dbReference>
<dbReference type="Gene3D" id="3.30.420.10">
    <property type="entry name" value="Ribonuclease H-like superfamily/Ribonuclease H"/>
    <property type="match status" value="1"/>
</dbReference>
<dbReference type="GO" id="GO:0015074">
    <property type="term" value="P:DNA integration"/>
    <property type="evidence" value="ECO:0007669"/>
    <property type="project" value="InterPro"/>
</dbReference>
<dbReference type="InterPro" id="IPR036875">
    <property type="entry name" value="Znf_CCHC_sf"/>
</dbReference>
<dbReference type="GO" id="GO:0003676">
    <property type="term" value="F:nucleic acid binding"/>
    <property type="evidence" value="ECO:0007669"/>
    <property type="project" value="InterPro"/>
</dbReference>
<evidence type="ECO:0000256" key="1">
    <source>
        <dbReference type="ARBA" id="ARBA00022670"/>
    </source>
</evidence>
<dbReference type="EMBL" id="BKCJ010002336">
    <property type="protein sequence ID" value="GEU47872.1"/>
    <property type="molecule type" value="Genomic_DNA"/>
</dbReference>
<dbReference type="InterPro" id="IPR012337">
    <property type="entry name" value="RNaseH-like_sf"/>
</dbReference>
<evidence type="ECO:0000313" key="7">
    <source>
        <dbReference type="EMBL" id="GEU47872.1"/>
    </source>
</evidence>
<evidence type="ECO:0000256" key="3">
    <source>
        <dbReference type="SAM" id="Coils"/>
    </source>
</evidence>
<dbReference type="SUPFAM" id="SSF57756">
    <property type="entry name" value="Retrovirus zinc finger-like domains"/>
    <property type="match status" value="1"/>
</dbReference>
<feature type="compositionally biased region" description="Basic and acidic residues" evidence="4">
    <location>
        <begin position="204"/>
        <end position="220"/>
    </location>
</feature>
<dbReference type="PANTHER" id="PTHR42648">
    <property type="entry name" value="TRANSPOSASE, PUTATIVE-RELATED"/>
    <property type="match status" value="1"/>
</dbReference>
<dbReference type="PROSITE" id="PS50994">
    <property type="entry name" value="INTEGRASE"/>
    <property type="match status" value="1"/>
</dbReference>
<dbReference type="InterPro" id="IPR057670">
    <property type="entry name" value="SH3_retrovirus"/>
</dbReference>
<feature type="domain" description="Integrase catalytic" evidence="6">
    <location>
        <begin position="507"/>
        <end position="673"/>
    </location>
</feature>
<feature type="coiled-coil region" evidence="3">
    <location>
        <begin position="355"/>
        <end position="424"/>
    </location>
</feature>
<keyword evidence="1" id="KW-0378">Hydrolase</keyword>
<name>A0A6L2KGV2_TANCI</name>
<dbReference type="InterPro" id="IPR001584">
    <property type="entry name" value="Integrase_cat-core"/>
</dbReference>
<sequence>MCNDNISELCNIFRAKHNGDHLLPVVAQVSLAETAPNAIPTLKDLKFWTAEEKKTRKIDRLARSLLIQGLPNDIYSLIDSNETDKDLWDALERQMRGSEYGEQDRKAAILYEYETFKATEGEQLLDTYLHYLQVINDLKKCGYKKDNCDVNEALGYKKKAVVVTSDPLALITALLAKAFNQKKYYAKPTNNNLRTSSSSSSANKKPEYVKSIEKKEDKKVDEKKKDMSKVKCYDCKNEGHFSKGCKKAKVKDYSYYKTNILLAKKDSDEQVLLAEVLSDSDESSSSAEETIAKVAYYPSDSEKIFHDAIKSASENFIENHIDSQKDYDNSEVDHNDSEENDHLVDKLIRKFNHKIAKCQKCIKKANQQSKDLENQNKDLQEKYDVLINQVNTFEEQNNEFNEQIKVLNENNADLLAQTKVLQDQLKVKHVVIDTHTEYTFSSVRRPKHSGVIWKKKESSNTFNVDLSYVSHSKLNKDVKLYDSFVENNLFIFDDECVRNSQVPKMPFRKKPRDSLNICLWIIDSGCSKHMTGNRALLTNFMEKFLGTVRFGNNDFAVIAGYRDVVIGSMTIKKVYYYVRTDNGTEFKNKTLAKFFNEVGITQQFSAARTPQQNGVVERRNRTLVEAARTMLKFANLPLFLWAEAIATACYTQNSPIIQKCFDKTPYELMNKRKPNIKFFHVFGCRCYLLNDYDDVGKLKEKEDIGVFVGYSKESATFRIYNKQTLSQVLETSKKDLEDLFQNFYDEYFDSSKIMKSSTTNVEISNVKIPSNEEEVFHESSESFQKGSSSSSLNDDVHQSLKKVVVPSSNTQSVSNNMVSNVDEASTSHNVSTMQEELDQFARLRVWRLVPRPEGKTID</sequence>
<evidence type="ECO:0000259" key="5">
    <source>
        <dbReference type="PROSITE" id="PS50158"/>
    </source>
</evidence>
<dbReference type="Pfam" id="PF25597">
    <property type="entry name" value="SH3_retrovirus"/>
    <property type="match status" value="1"/>
</dbReference>
<dbReference type="InterPro" id="IPR001878">
    <property type="entry name" value="Znf_CCHC"/>
</dbReference>
<dbReference type="InterPro" id="IPR036397">
    <property type="entry name" value="RNaseH_sf"/>
</dbReference>
<dbReference type="Pfam" id="PF14223">
    <property type="entry name" value="Retrotran_gag_2"/>
    <property type="match status" value="1"/>
</dbReference>
<dbReference type="PANTHER" id="PTHR42648:SF18">
    <property type="entry name" value="RETROTRANSPOSON, UNCLASSIFIED-LIKE PROTEIN"/>
    <property type="match status" value="1"/>
</dbReference>
<dbReference type="InterPro" id="IPR039537">
    <property type="entry name" value="Retrotran_Ty1/copia-like"/>
</dbReference>
<dbReference type="InterPro" id="IPR054722">
    <property type="entry name" value="PolX-like_BBD"/>
</dbReference>
<keyword evidence="3" id="KW-0175">Coiled coil</keyword>
<proteinExistence type="predicted"/>
<keyword evidence="1" id="KW-0645">Protease</keyword>
<feature type="region of interest" description="Disordered" evidence="4">
    <location>
        <begin position="190"/>
        <end position="220"/>
    </location>
</feature>
<evidence type="ECO:0000259" key="6">
    <source>
        <dbReference type="PROSITE" id="PS50994"/>
    </source>
</evidence>
<evidence type="ECO:0000256" key="2">
    <source>
        <dbReference type="PROSITE-ProRule" id="PRU00047"/>
    </source>
</evidence>
<dbReference type="PROSITE" id="PS50158">
    <property type="entry name" value="ZF_CCHC"/>
    <property type="match status" value="1"/>
</dbReference>
<organism evidence="7">
    <name type="scientific">Tanacetum cinerariifolium</name>
    <name type="common">Dalmatian daisy</name>
    <name type="synonym">Chrysanthemum cinerariifolium</name>
    <dbReference type="NCBI Taxonomy" id="118510"/>
    <lineage>
        <taxon>Eukaryota</taxon>
        <taxon>Viridiplantae</taxon>
        <taxon>Streptophyta</taxon>
        <taxon>Embryophyta</taxon>
        <taxon>Tracheophyta</taxon>
        <taxon>Spermatophyta</taxon>
        <taxon>Magnoliopsida</taxon>
        <taxon>eudicotyledons</taxon>
        <taxon>Gunneridae</taxon>
        <taxon>Pentapetalae</taxon>
        <taxon>asterids</taxon>
        <taxon>campanulids</taxon>
        <taxon>Asterales</taxon>
        <taxon>Asteraceae</taxon>
        <taxon>Asteroideae</taxon>
        <taxon>Anthemideae</taxon>
        <taxon>Anthemidinae</taxon>
        <taxon>Tanacetum</taxon>
    </lineage>
</organism>
<feature type="domain" description="CCHC-type" evidence="5">
    <location>
        <begin position="231"/>
        <end position="247"/>
    </location>
</feature>
<accession>A0A6L2KGV2</accession>
<dbReference type="Gene3D" id="4.10.60.10">
    <property type="entry name" value="Zinc finger, CCHC-type"/>
    <property type="match status" value="1"/>
</dbReference>
<dbReference type="GO" id="GO:0008233">
    <property type="term" value="F:peptidase activity"/>
    <property type="evidence" value="ECO:0007669"/>
    <property type="project" value="UniProtKB-KW"/>
</dbReference>
<dbReference type="Pfam" id="PF22936">
    <property type="entry name" value="Pol_BBD"/>
    <property type="match status" value="1"/>
</dbReference>
<reference evidence="7" key="1">
    <citation type="journal article" date="2019" name="Sci. Rep.">
        <title>Draft genome of Tanacetum cinerariifolium, the natural source of mosquito coil.</title>
        <authorList>
            <person name="Yamashiro T."/>
            <person name="Shiraishi A."/>
            <person name="Satake H."/>
            <person name="Nakayama K."/>
        </authorList>
    </citation>
    <scope>NUCLEOTIDE SEQUENCE</scope>
</reference>
<keyword evidence="2" id="KW-0479">Metal-binding</keyword>
<gene>
    <name evidence="7" type="ORF">Tci_019850</name>
</gene>
<keyword evidence="2" id="KW-0863">Zinc-finger</keyword>
<dbReference type="SUPFAM" id="SSF53098">
    <property type="entry name" value="Ribonuclease H-like"/>
    <property type="match status" value="1"/>
</dbReference>
<protein>
    <submittedName>
        <fullName evidence="7">Retrovirus-related Pol polyprotein from transposon TNT 1-94</fullName>
    </submittedName>
</protein>
<comment type="caution">
    <text evidence="7">The sequence shown here is derived from an EMBL/GenBank/DDBJ whole genome shotgun (WGS) entry which is preliminary data.</text>
</comment>
<dbReference type="AlphaFoldDB" id="A0A6L2KGV2"/>
<evidence type="ECO:0000256" key="4">
    <source>
        <dbReference type="SAM" id="MobiDB-lite"/>
    </source>
</evidence>
<dbReference type="GO" id="GO:0008270">
    <property type="term" value="F:zinc ion binding"/>
    <property type="evidence" value="ECO:0007669"/>
    <property type="project" value="UniProtKB-KW"/>
</dbReference>
<keyword evidence="2" id="KW-0862">Zinc</keyword>